<reference evidence="1" key="1">
    <citation type="submission" date="2021-09" db="EMBL/GenBank/DDBJ databases">
        <authorList>
            <consortium name="AG Swart"/>
            <person name="Singh M."/>
            <person name="Singh A."/>
            <person name="Seah K."/>
            <person name="Emmerich C."/>
        </authorList>
    </citation>
    <scope>NUCLEOTIDE SEQUENCE</scope>
    <source>
        <strain evidence="1">ATCC30299</strain>
    </source>
</reference>
<gene>
    <name evidence="1" type="ORF">BSTOLATCC_MIC59804</name>
</gene>
<evidence type="ECO:0000313" key="1">
    <source>
        <dbReference type="EMBL" id="CAG9333999.1"/>
    </source>
</evidence>
<protein>
    <submittedName>
        <fullName evidence="1">Uncharacterized protein</fullName>
    </submittedName>
</protein>
<dbReference type="Proteomes" id="UP001162131">
    <property type="component" value="Unassembled WGS sequence"/>
</dbReference>
<organism evidence="1 2">
    <name type="scientific">Blepharisma stoltei</name>
    <dbReference type="NCBI Taxonomy" id="1481888"/>
    <lineage>
        <taxon>Eukaryota</taxon>
        <taxon>Sar</taxon>
        <taxon>Alveolata</taxon>
        <taxon>Ciliophora</taxon>
        <taxon>Postciliodesmatophora</taxon>
        <taxon>Heterotrichea</taxon>
        <taxon>Heterotrichida</taxon>
        <taxon>Blepharismidae</taxon>
        <taxon>Blepharisma</taxon>
    </lineage>
</organism>
<comment type="caution">
    <text evidence="1">The sequence shown here is derived from an EMBL/GenBank/DDBJ whole genome shotgun (WGS) entry which is preliminary data.</text>
</comment>
<accession>A0AAU9K7U6</accession>
<sequence>MLFRRSLRFFNFRFFSEVQKAINPMKDLITQIENNINAVELMKKEREMSEVAQERKRALNDLEQTAAFKVHEFDNENLLKILKIYAENDQGTEKLLSAISSQIYRRIHSFSYQELSDIVFYLYNWEYESRVFDVIDNLLIKNPFEITPEMAARISLAYGMKKKGSDTLFKIITNIFLTKKAEINAENGIMIITGLYKKEYKDFALLRAIEEWAVSKAETMNPSQISQLFYCLIKLESPDSVLEKIENSFKIQDFQAKDIEKVLGCYLFKNRALPNGKLLDRCIELISKNQITPSELVQLIYTLSQHNNTADIFTEIEKLIVNSIESFTQEEIVYLFVALIRTGKETPSILSILKPCLDTNIDAKYLSMIYASILRRGNLYIETLEPLFKWTATCIKGNILDTQSIIAALYTLLHLKYQNLEFWSNILKCIKDIKIRSADEYIQIYKITQRIGKLDLDVGEVLEFLSRRYENPN</sequence>
<keyword evidence="2" id="KW-1185">Reference proteome</keyword>
<evidence type="ECO:0000313" key="2">
    <source>
        <dbReference type="Proteomes" id="UP001162131"/>
    </source>
</evidence>
<name>A0AAU9K7U6_9CILI</name>
<dbReference type="EMBL" id="CAJZBQ010000057">
    <property type="protein sequence ID" value="CAG9333999.1"/>
    <property type="molecule type" value="Genomic_DNA"/>
</dbReference>
<proteinExistence type="predicted"/>
<dbReference type="AlphaFoldDB" id="A0AAU9K7U6"/>